<dbReference type="PANTHER" id="PTHR46890">
    <property type="entry name" value="NON-LTR RETROLELEMENT REVERSE TRANSCRIPTASE-LIKE PROTEIN-RELATED"/>
    <property type="match status" value="1"/>
</dbReference>
<evidence type="ECO:0000259" key="1">
    <source>
        <dbReference type="PROSITE" id="PS50878"/>
    </source>
</evidence>
<dbReference type="CDD" id="cd06222">
    <property type="entry name" value="RNase_H_like"/>
    <property type="match status" value="1"/>
</dbReference>
<dbReference type="AlphaFoldDB" id="A0A2N9FG91"/>
<organism evidence="2">
    <name type="scientific">Fagus sylvatica</name>
    <name type="common">Beechnut</name>
    <dbReference type="NCBI Taxonomy" id="28930"/>
    <lineage>
        <taxon>Eukaryota</taxon>
        <taxon>Viridiplantae</taxon>
        <taxon>Streptophyta</taxon>
        <taxon>Embryophyta</taxon>
        <taxon>Tracheophyta</taxon>
        <taxon>Spermatophyta</taxon>
        <taxon>Magnoliopsida</taxon>
        <taxon>eudicotyledons</taxon>
        <taxon>Gunneridae</taxon>
        <taxon>Pentapetalae</taxon>
        <taxon>rosids</taxon>
        <taxon>fabids</taxon>
        <taxon>Fagales</taxon>
        <taxon>Fagaceae</taxon>
        <taxon>Fagus</taxon>
    </lineage>
</organism>
<dbReference type="InterPro" id="IPR002156">
    <property type="entry name" value="RNaseH_domain"/>
</dbReference>
<dbReference type="Pfam" id="PF13456">
    <property type="entry name" value="RVT_3"/>
    <property type="match status" value="1"/>
</dbReference>
<protein>
    <recommendedName>
        <fullName evidence="1">Reverse transcriptase domain-containing protein</fullName>
    </recommendedName>
</protein>
<dbReference type="InterPro" id="IPR052343">
    <property type="entry name" value="Retrotransposon-Effector_Assoc"/>
</dbReference>
<evidence type="ECO:0000313" key="2">
    <source>
        <dbReference type="EMBL" id="SPC86050.1"/>
    </source>
</evidence>
<dbReference type="InterPro" id="IPR044730">
    <property type="entry name" value="RNase_H-like_dom_plant"/>
</dbReference>
<proteinExistence type="predicted"/>
<dbReference type="InterPro" id="IPR043502">
    <property type="entry name" value="DNA/RNA_pol_sf"/>
</dbReference>
<feature type="domain" description="Reverse transcriptase" evidence="1">
    <location>
        <begin position="1"/>
        <end position="357"/>
    </location>
</feature>
<dbReference type="InterPro" id="IPR000477">
    <property type="entry name" value="RT_dom"/>
</dbReference>
<dbReference type="GO" id="GO:0004523">
    <property type="term" value="F:RNA-DNA hybrid ribonuclease activity"/>
    <property type="evidence" value="ECO:0007669"/>
    <property type="project" value="InterPro"/>
</dbReference>
<name>A0A2N9FG91_FAGSY</name>
<dbReference type="Pfam" id="PF00078">
    <property type="entry name" value="RVT_1"/>
    <property type="match status" value="1"/>
</dbReference>
<dbReference type="GO" id="GO:0003676">
    <property type="term" value="F:nucleic acid binding"/>
    <property type="evidence" value="ECO:0007669"/>
    <property type="project" value="InterPro"/>
</dbReference>
<dbReference type="EMBL" id="OIVN01000821">
    <property type="protein sequence ID" value="SPC86050.1"/>
    <property type="molecule type" value="Genomic_DNA"/>
</dbReference>
<dbReference type="PANTHER" id="PTHR46890:SF48">
    <property type="entry name" value="RNA-DIRECTED DNA POLYMERASE"/>
    <property type="match status" value="1"/>
</dbReference>
<dbReference type="SUPFAM" id="SSF56672">
    <property type="entry name" value="DNA/RNA polymerases"/>
    <property type="match status" value="1"/>
</dbReference>
<sequence>MENSMLEAKIQGQLNEWLERNELLWRQKSRETWLREGDRNSQFFHVSTIIRRRRNAIEAIKSEEGEWITYKPDIQTFMVSKFQQLFTEDDVSFPQDLENLILRAITAKENASICLPQTLLEIKQVIFGMQNLKAPGPDGLPPLFYKRYWPTVGDAVGKCQSAFIPGRWIAENQLIVHELLHSFKRRKVKGGFVAMKVDLQKAYDRINWNFLRIVLRRFGFQEVFVNWIMQCVTSVSFLVLINGGKSKSFRPTRGIRQGDPLSPYLFILCQEVLSRLIDKELIEGNIRGVCMNVGGPAFTHVMYADDIILFARVNGKEVKILDECIEKCRDFKFLQDKIVARLLGWRSETLSWAGRSTLIKSVANAFPTYTFSTFNISHKVCDKLDASTRRIWGNPKRSKIDIWKDLWVPWLPNFTPTPKDVGAANRCLVAACLINQASSSWNIEMLGELFTDKSINAIKRIPIPFRPRPDQLVWIIDPKGSFTVKFKVLLWRIGMDILPTKLNVAKRIGHGDTCWLAALFAANQIASPEPCRDAVWTALAVNQIKLNVDAAWCSVKSSMAVVARDHKGIVLKAWSKMVVADEPLVAETHAIKWAIELASLEDYQNFMVESDAKLITLVPVSLLGS</sequence>
<dbReference type="PROSITE" id="PS50878">
    <property type="entry name" value="RT_POL"/>
    <property type="match status" value="1"/>
</dbReference>
<gene>
    <name evidence="2" type="ORF">FSB_LOCUS13932</name>
</gene>
<reference evidence="2" key="1">
    <citation type="submission" date="2018-02" db="EMBL/GenBank/DDBJ databases">
        <authorList>
            <person name="Cohen D.B."/>
            <person name="Kent A.D."/>
        </authorList>
    </citation>
    <scope>NUCLEOTIDE SEQUENCE</scope>
</reference>
<accession>A0A2N9FG91</accession>